<proteinExistence type="predicted"/>
<organismHost>
    <name type="scientific">Ovis aries</name>
    <name type="common">Sheep</name>
    <dbReference type="NCBI Taxonomy" id="9940"/>
</organismHost>
<accession>F1AXB2</accession>
<organismHost>
    <name type="scientific">Capra hircus</name>
    <name type="common">Goat</name>
    <dbReference type="NCBI Taxonomy" id="9925"/>
</organismHost>
<organism evidence="2 3">
    <name type="scientific">Orf virus</name>
    <name type="common">ORFV</name>
    <dbReference type="NCBI Taxonomy" id="10258"/>
    <lineage>
        <taxon>Viruses</taxon>
        <taxon>Varidnaviria</taxon>
        <taxon>Bamfordvirae</taxon>
        <taxon>Nucleocytoviricota</taxon>
        <taxon>Pokkesviricetes</taxon>
        <taxon>Chitovirales</taxon>
        <taxon>Poxviridae</taxon>
        <taxon>Chordopoxvirinae</taxon>
        <taxon>Parapoxvirus</taxon>
        <taxon>Parapoxvirus orf</taxon>
    </lineage>
</organism>
<evidence type="ECO:0000313" key="3">
    <source>
        <dbReference type="Proteomes" id="UP000103309"/>
    </source>
</evidence>
<sequence>MPPSRSMAFMRLEARRRAPVEALEVVEQGVLPEEARRRELEAELEVPLLVLRRLVPLVPLLPVPVPLRREVPVPDLPLELSLRPPLTLSIPSRSSHTSPTVPCTSNLPFLTTPYTILPQLDTAWIVVSSSQAFIPQYAPSLFLREGAPLRRLLVLLLDRVPEDLEPVDRLPVDLVPVVRFLDEEEEELPRRVDDEIASSAPAPPTQSTSPEAAPPRMTCSLLS</sequence>
<reference evidence="2 3" key="1">
    <citation type="submission" date="2010-04" db="EMBL/GenBank/DDBJ databases">
        <title>Novel immune-modulators identified by a rapid, functional screen of the Parapox virus genome.</title>
        <authorList>
            <person name="McGuire M.J."/>
            <person name="Sykes K.F."/>
            <person name="Johnston S.A."/>
        </authorList>
    </citation>
    <scope>NUCLEOTIDE SEQUENCE [LARGE SCALE GENOMIC DNA]</scope>
    <source>
        <strain evidence="2">D1701</strain>
    </source>
</reference>
<evidence type="ECO:0000313" key="2">
    <source>
        <dbReference type="EMBL" id="ADY76851.1"/>
    </source>
</evidence>
<feature type="compositionally biased region" description="Low complexity" evidence="1">
    <location>
        <begin position="197"/>
        <end position="215"/>
    </location>
</feature>
<dbReference type="Proteomes" id="UP000103309">
    <property type="component" value="Segment"/>
</dbReference>
<evidence type="ECO:0000256" key="1">
    <source>
        <dbReference type="SAM" id="MobiDB-lite"/>
    </source>
</evidence>
<name>F1AXB2_ORFV</name>
<dbReference type="EMBL" id="HM133903">
    <property type="protein sequence ID" value="ADY76851.1"/>
    <property type="molecule type" value="Genomic_DNA"/>
</dbReference>
<organismHost>
    <name type="scientific">Homo sapiens</name>
    <name type="common">Human</name>
    <dbReference type="NCBI Taxonomy" id="9606"/>
</organismHost>
<protein>
    <submittedName>
        <fullName evidence="2">PP234</fullName>
    </submittedName>
</protein>
<feature type="region of interest" description="Disordered" evidence="1">
    <location>
        <begin position="185"/>
        <end position="223"/>
    </location>
</feature>